<sequence>MSLRANTWRNSLVMIALLATASSAGAQTIERNTPPGLSAHLSWPEDIFPAPSAEWRQQSPGPHAIDTATPAVPGAHEVLHDTPNVFVWSRYQTGSLGGWTYRLFPDGSAIVVADDGRVASEYLLKCRSGVSCQISNDSGEILSVPAIGAPKPQPPDDVDGLSMARFLAEWILAGTGTPPPPPPPPPDPVSEPAEPVVPEVATVEVAEAPLAEETEPNLLLAPVVECTDPDPFYPDSCTFGDEPPGPAPLPASPQRQTAAPPSVPARSQPAIRSETARPEPQTLAEKYKLACSISTGAGLQYNDHVTQEKKYGKFRVSLGCNAQLTERVKLSMALIQYPLSDQQAPWDPDFTYAMDIRVTDKLSLSYSNYSARFSGGGSNLVSSLLEGSLRASYKLPSIPIPYLEGRKLNCSIGLGLSDPSSDAATLFCHSSITDKLWAGVTLYAYPADAQEPWNPDYSYMATYKINDRMALNYSNFSSNRWPWNRGSSPGPGILGGSLSLSYKLIF</sequence>
<feature type="signal peptide" evidence="2">
    <location>
        <begin position="1"/>
        <end position="26"/>
    </location>
</feature>
<feature type="region of interest" description="Disordered" evidence="1">
    <location>
        <begin position="233"/>
        <end position="281"/>
    </location>
</feature>
<dbReference type="EMBL" id="FZQB01000005">
    <property type="protein sequence ID" value="SNT73809.1"/>
    <property type="molecule type" value="Genomic_DNA"/>
</dbReference>
<evidence type="ECO:0000313" key="3">
    <source>
        <dbReference type="EMBL" id="SNT73809.1"/>
    </source>
</evidence>
<protein>
    <submittedName>
        <fullName evidence="3">Uncharacterized protein</fullName>
    </submittedName>
</protein>
<dbReference type="RefSeq" id="WP_089344171.1">
    <property type="nucleotide sequence ID" value="NZ_CP067132.1"/>
</dbReference>
<feature type="region of interest" description="Disordered" evidence="1">
    <location>
        <begin position="173"/>
        <end position="194"/>
    </location>
</feature>
<dbReference type="OrthoDB" id="5442820at2"/>
<keyword evidence="4" id="KW-1185">Reference proteome</keyword>
<organism evidence="3 4">
    <name type="scientific">Paracoccus seriniphilus</name>
    <dbReference type="NCBI Taxonomy" id="184748"/>
    <lineage>
        <taxon>Bacteria</taxon>
        <taxon>Pseudomonadati</taxon>
        <taxon>Pseudomonadota</taxon>
        <taxon>Alphaproteobacteria</taxon>
        <taxon>Rhodobacterales</taxon>
        <taxon>Paracoccaceae</taxon>
        <taxon>Paracoccus</taxon>
    </lineage>
</organism>
<accession>A0A239PU33</accession>
<reference evidence="3 4" key="1">
    <citation type="submission" date="2017-07" db="EMBL/GenBank/DDBJ databases">
        <authorList>
            <person name="Sun Z.S."/>
            <person name="Albrecht U."/>
            <person name="Echele G."/>
            <person name="Lee C.C."/>
        </authorList>
    </citation>
    <scope>NUCLEOTIDE SEQUENCE [LARGE SCALE GENOMIC DNA]</scope>
    <source>
        <strain evidence="3 4">DSM 14827</strain>
    </source>
</reference>
<feature type="compositionally biased region" description="Pro residues" evidence="1">
    <location>
        <begin position="177"/>
        <end position="189"/>
    </location>
</feature>
<dbReference type="AlphaFoldDB" id="A0A239PU33"/>
<name>A0A239PU33_9RHOB</name>
<evidence type="ECO:0000256" key="2">
    <source>
        <dbReference type="SAM" id="SignalP"/>
    </source>
</evidence>
<dbReference type="Proteomes" id="UP000198307">
    <property type="component" value="Unassembled WGS sequence"/>
</dbReference>
<evidence type="ECO:0000256" key="1">
    <source>
        <dbReference type="SAM" id="MobiDB-lite"/>
    </source>
</evidence>
<feature type="chain" id="PRO_5012828349" evidence="2">
    <location>
        <begin position="27"/>
        <end position="506"/>
    </location>
</feature>
<proteinExistence type="predicted"/>
<gene>
    <name evidence="3" type="ORF">SAMN05444959_105255</name>
</gene>
<evidence type="ECO:0000313" key="4">
    <source>
        <dbReference type="Proteomes" id="UP000198307"/>
    </source>
</evidence>
<keyword evidence="2" id="KW-0732">Signal</keyword>